<sequence>MLSIHKNKPPQRIKITRLVSRFACINISSTILKPEFIVGADKRQVPETRMSFVFLRARNEKKQENKP</sequence>
<evidence type="ECO:0000313" key="2">
    <source>
        <dbReference type="Proteomes" id="UP000285793"/>
    </source>
</evidence>
<reference evidence="1 2" key="1">
    <citation type="journal article" date="2018" name="Front. Microbiol.">
        <title>An Investigation of an Acute Gastroenteritis Outbreak: Cronobacter sakazakii, a Potential Cause of Food-Borne Illness.</title>
        <authorList>
            <person name="Yong W."/>
            <person name="Guo B."/>
            <person name="Shi X."/>
            <person name="Cheng T."/>
            <person name="Chen M."/>
            <person name="Jiang X."/>
            <person name="Ye Y."/>
            <person name="Wang J."/>
            <person name="Xie G."/>
            <person name="Ding J."/>
        </authorList>
    </citation>
    <scope>NUCLEOTIDE SEQUENCE [LARGE SCALE GENOMIC DNA]</scope>
    <source>
        <strain evidence="1 2">S1</strain>
    </source>
</reference>
<gene>
    <name evidence="1" type="ORF">C3E80_16390</name>
</gene>
<dbReference type="Proteomes" id="UP000285793">
    <property type="component" value="Unassembled WGS sequence"/>
</dbReference>
<dbReference type="AlphaFoldDB" id="A0A423XTV2"/>
<name>A0A423XTV2_9ENTR</name>
<organism evidence="1 2">
    <name type="scientific">Cronobacter malonaticus</name>
    <dbReference type="NCBI Taxonomy" id="413503"/>
    <lineage>
        <taxon>Bacteria</taxon>
        <taxon>Pseudomonadati</taxon>
        <taxon>Pseudomonadota</taxon>
        <taxon>Gammaproteobacteria</taxon>
        <taxon>Enterobacterales</taxon>
        <taxon>Enterobacteriaceae</taxon>
        <taxon>Cronobacter</taxon>
    </lineage>
</organism>
<proteinExistence type="predicted"/>
<protein>
    <submittedName>
        <fullName evidence="1">Uncharacterized protein</fullName>
    </submittedName>
</protein>
<evidence type="ECO:0000313" key="1">
    <source>
        <dbReference type="EMBL" id="ROW59957.1"/>
    </source>
</evidence>
<dbReference type="EMBL" id="PQJL01000016">
    <property type="protein sequence ID" value="ROW59957.1"/>
    <property type="molecule type" value="Genomic_DNA"/>
</dbReference>
<comment type="caution">
    <text evidence="1">The sequence shown here is derived from an EMBL/GenBank/DDBJ whole genome shotgun (WGS) entry which is preliminary data.</text>
</comment>
<accession>A0A423XTV2</accession>